<dbReference type="GO" id="GO:0051920">
    <property type="term" value="F:peroxiredoxin activity"/>
    <property type="evidence" value="ECO:0007669"/>
    <property type="project" value="InterPro"/>
</dbReference>
<feature type="domain" description="Carboxymuconolactone decarboxylase-like" evidence="1">
    <location>
        <begin position="46"/>
        <end position="106"/>
    </location>
</feature>
<dbReference type="InterPro" id="IPR029032">
    <property type="entry name" value="AhpD-like"/>
</dbReference>
<reference evidence="2" key="1">
    <citation type="journal article" date="2020" name="mSystems">
        <title>Genome- and Community-Level Interaction Insights into Carbon Utilization and Element Cycling Functions of Hydrothermarchaeota in Hydrothermal Sediment.</title>
        <authorList>
            <person name="Zhou Z."/>
            <person name="Liu Y."/>
            <person name="Xu W."/>
            <person name="Pan J."/>
            <person name="Luo Z.H."/>
            <person name="Li M."/>
        </authorList>
    </citation>
    <scope>NUCLEOTIDE SEQUENCE</scope>
    <source>
        <strain evidence="2">SpSt-997</strain>
    </source>
</reference>
<dbReference type="Gene3D" id="1.20.1290.10">
    <property type="entry name" value="AhpD-like"/>
    <property type="match status" value="1"/>
</dbReference>
<accession>A0A8J4HDJ2</accession>
<dbReference type="InterPro" id="IPR003779">
    <property type="entry name" value="CMD-like"/>
</dbReference>
<comment type="caution">
    <text evidence="2">The sequence shown here is derived from an EMBL/GenBank/DDBJ whole genome shotgun (WGS) entry which is preliminary data.</text>
</comment>
<organism evidence="2">
    <name type="scientific">Acidicaldus sp</name>
    <dbReference type="NCBI Taxonomy" id="1872105"/>
    <lineage>
        <taxon>Bacteria</taxon>
        <taxon>Pseudomonadati</taxon>
        <taxon>Pseudomonadota</taxon>
        <taxon>Alphaproteobacteria</taxon>
        <taxon>Acetobacterales</taxon>
        <taxon>Acetobacteraceae</taxon>
        <taxon>Acidicaldus</taxon>
    </lineage>
</organism>
<protein>
    <submittedName>
        <fullName evidence="2">Carboxymuconolactone decarboxylase</fullName>
    </submittedName>
</protein>
<name>A0A8J4HDJ2_9PROT</name>
<evidence type="ECO:0000259" key="1">
    <source>
        <dbReference type="Pfam" id="PF02627"/>
    </source>
</evidence>
<gene>
    <name evidence="2" type="ORF">ENY07_09045</name>
</gene>
<dbReference type="EMBL" id="DTQM01000178">
    <property type="protein sequence ID" value="HGC43345.1"/>
    <property type="molecule type" value="Genomic_DNA"/>
</dbReference>
<evidence type="ECO:0000313" key="2">
    <source>
        <dbReference type="EMBL" id="HGC43345.1"/>
    </source>
</evidence>
<dbReference type="Pfam" id="PF02627">
    <property type="entry name" value="CMD"/>
    <property type="match status" value="1"/>
</dbReference>
<dbReference type="SUPFAM" id="SSF69118">
    <property type="entry name" value="AhpD-like"/>
    <property type="match status" value="1"/>
</dbReference>
<proteinExistence type="predicted"/>
<dbReference type="AlphaFoldDB" id="A0A8J4HDJ2"/>
<sequence>MTTLPSPSAQQLLDKMRAGMGRVPAAIEKSTLVDDGLIHEHMRSRMYAMPPSGALDEQTRTLIYLAAALAGSSPACVRAMADKVVQEGISAAKVLETVHIARFAMATKIIGDAEPVFDALINAHG</sequence>